<gene>
    <name evidence="3" type="ORF">ABS362_00880</name>
</gene>
<evidence type="ECO:0000256" key="2">
    <source>
        <dbReference type="SAM" id="SignalP"/>
    </source>
</evidence>
<organism evidence="3 4">
    <name type="scientific">Pontibacter populi</name>
    <dbReference type="NCBI Taxonomy" id="890055"/>
    <lineage>
        <taxon>Bacteria</taxon>
        <taxon>Pseudomonadati</taxon>
        <taxon>Bacteroidota</taxon>
        <taxon>Cytophagia</taxon>
        <taxon>Cytophagales</taxon>
        <taxon>Hymenobacteraceae</taxon>
        <taxon>Pontibacter</taxon>
    </lineage>
</organism>
<dbReference type="Proteomes" id="UP001476807">
    <property type="component" value="Unassembled WGS sequence"/>
</dbReference>
<dbReference type="EMBL" id="JBEOKT010000001">
    <property type="protein sequence ID" value="MER2996076.1"/>
    <property type="molecule type" value="Genomic_DNA"/>
</dbReference>
<proteinExistence type="predicted"/>
<name>A0ABV1RPG7_9BACT</name>
<feature type="compositionally biased region" description="Polar residues" evidence="1">
    <location>
        <begin position="26"/>
        <end position="43"/>
    </location>
</feature>
<sequence>MNKKLNILAAACITSTMLLASCGETGDNSDMPSESTTGDTQETGVEGTGDLPGTGADDTTQYVNEAIGDDNAAAGDSIE</sequence>
<dbReference type="PROSITE" id="PS51257">
    <property type="entry name" value="PROKAR_LIPOPROTEIN"/>
    <property type="match status" value="1"/>
</dbReference>
<feature type="signal peptide" evidence="2">
    <location>
        <begin position="1"/>
        <end position="20"/>
    </location>
</feature>
<evidence type="ECO:0000313" key="3">
    <source>
        <dbReference type="EMBL" id="MER2996076.1"/>
    </source>
</evidence>
<feature type="region of interest" description="Disordered" evidence="1">
    <location>
        <begin position="21"/>
        <end position="60"/>
    </location>
</feature>
<evidence type="ECO:0000313" key="4">
    <source>
        <dbReference type="Proteomes" id="UP001476807"/>
    </source>
</evidence>
<evidence type="ECO:0000256" key="1">
    <source>
        <dbReference type="SAM" id="MobiDB-lite"/>
    </source>
</evidence>
<feature type="chain" id="PRO_5047104241" evidence="2">
    <location>
        <begin position="21"/>
        <end position="79"/>
    </location>
</feature>
<dbReference type="RefSeq" id="WP_350410172.1">
    <property type="nucleotide sequence ID" value="NZ_JBEOKT010000001.1"/>
</dbReference>
<protein>
    <submittedName>
        <fullName evidence="3">Uncharacterized protein</fullName>
    </submittedName>
</protein>
<keyword evidence="2" id="KW-0732">Signal</keyword>
<reference evidence="3 4" key="1">
    <citation type="submission" date="2024-06" db="EMBL/GenBank/DDBJ databases">
        <title>Pontibacter populi HYL7-15.</title>
        <authorList>
            <person name="Kim M.K."/>
        </authorList>
    </citation>
    <scope>NUCLEOTIDE SEQUENCE [LARGE SCALE GENOMIC DNA]</scope>
    <source>
        <strain evidence="3 4">HYL7-15</strain>
    </source>
</reference>
<accession>A0ABV1RPG7</accession>
<keyword evidence="4" id="KW-1185">Reference proteome</keyword>
<comment type="caution">
    <text evidence="3">The sequence shown here is derived from an EMBL/GenBank/DDBJ whole genome shotgun (WGS) entry which is preliminary data.</text>
</comment>